<evidence type="ECO:0000313" key="3">
    <source>
        <dbReference type="WBParaSite" id="nRc.2.0.1.t16871-RA"/>
    </source>
</evidence>
<reference evidence="3" key="1">
    <citation type="submission" date="2022-11" db="UniProtKB">
        <authorList>
            <consortium name="WormBaseParasite"/>
        </authorList>
    </citation>
    <scope>IDENTIFICATION</scope>
</reference>
<feature type="transmembrane region" description="Helical" evidence="1">
    <location>
        <begin position="24"/>
        <end position="45"/>
    </location>
</feature>
<organism evidence="2 3">
    <name type="scientific">Romanomermis culicivorax</name>
    <name type="common">Nematode worm</name>
    <dbReference type="NCBI Taxonomy" id="13658"/>
    <lineage>
        <taxon>Eukaryota</taxon>
        <taxon>Metazoa</taxon>
        <taxon>Ecdysozoa</taxon>
        <taxon>Nematoda</taxon>
        <taxon>Enoplea</taxon>
        <taxon>Dorylaimia</taxon>
        <taxon>Mermithida</taxon>
        <taxon>Mermithoidea</taxon>
        <taxon>Mermithidae</taxon>
        <taxon>Romanomermis</taxon>
    </lineage>
</organism>
<keyword evidence="1" id="KW-1133">Transmembrane helix</keyword>
<dbReference type="AlphaFoldDB" id="A0A915ISS6"/>
<accession>A0A915ISS6</accession>
<dbReference type="WBParaSite" id="nRc.2.0.1.t16871-RA">
    <property type="protein sequence ID" value="nRc.2.0.1.t16871-RA"/>
    <property type="gene ID" value="nRc.2.0.1.g16871"/>
</dbReference>
<keyword evidence="2" id="KW-1185">Reference proteome</keyword>
<proteinExistence type="predicted"/>
<evidence type="ECO:0000256" key="1">
    <source>
        <dbReference type="SAM" id="Phobius"/>
    </source>
</evidence>
<keyword evidence="1" id="KW-0812">Transmembrane</keyword>
<sequence>MIIRKQTQNEIIGKKRKIMNKIRLLIIGYWKSLVFLFNILFGILMKTFKNSFLRNGDCTKIAKFFHDNEETNVMLMPSVRQLSKIVSNTDSLGFSSAIFSNFTDSEVKKSKYVCSATPISWVSSAIIGDSPDF</sequence>
<protein>
    <submittedName>
        <fullName evidence="3">Uncharacterized protein</fullName>
    </submittedName>
</protein>
<dbReference type="Proteomes" id="UP000887565">
    <property type="component" value="Unplaced"/>
</dbReference>
<keyword evidence="1" id="KW-0472">Membrane</keyword>
<evidence type="ECO:0000313" key="2">
    <source>
        <dbReference type="Proteomes" id="UP000887565"/>
    </source>
</evidence>
<name>A0A915ISS6_ROMCU</name>